<dbReference type="InterPro" id="IPR004358">
    <property type="entry name" value="Sig_transdc_His_kin-like_C"/>
</dbReference>
<evidence type="ECO:0000313" key="9">
    <source>
        <dbReference type="Proteomes" id="UP000001941"/>
    </source>
</evidence>
<dbReference type="FunFam" id="3.30.565.10:FF:000006">
    <property type="entry name" value="Sensor histidine kinase WalK"/>
    <property type="match status" value="1"/>
</dbReference>
<keyword evidence="5 8" id="KW-0418">Kinase</keyword>
<evidence type="ECO:0000313" key="8">
    <source>
        <dbReference type="EMBL" id="ABD42337.1"/>
    </source>
</evidence>
<dbReference type="PANTHER" id="PTHR43711">
    <property type="entry name" value="TWO-COMPONENT HISTIDINE KINASE"/>
    <property type="match status" value="1"/>
</dbReference>
<dbReference type="InterPro" id="IPR036097">
    <property type="entry name" value="HisK_dim/P_sf"/>
</dbReference>
<dbReference type="Gene3D" id="3.30.565.10">
    <property type="entry name" value="Histidine kinase-like ATPase, C-terminal domain"/>
    <property type="match status" value="1"/>
</dbReference>
<dbReference type="InterPro" id="IPR005467">
    <property type="entry name" value="His_kinase_dom"/>
</dbReference>
<dbReference type="Pfam" id="PF00512">
    <property type="entry name" value="HisKA"/>
    <property type="match status" value="1"/>
</dbReference>
<dbReference type="AlphaFoldDB" id="Q2FST5"/>
<dbReference type="Proteomes" id="UP000001941">
    <property type="component" value="Chromosome"/>
</dbReference>
<name>Q2FST5_METHJ</name>
<dbReference type="CDD" id="cd00082">
    <property type="entry name" value="HisKA"/>
    <property type="match status" value="1"/>
</dbReference>
<dbReference type="OrthoDB" id="8127at2157"/>
<dbReference type="EC" id="2.7.13.3" evidence="2"/>
<sequence length="397" mass="44835">MTIKNLHLHDDPWFVEKTLDYILHKSQVFLLILSPSGEIRYANTYARTLLTQDPTGVHIREILLSGSWNDSLLADWTSGDVTPIMNIRTHDDLPRTLYITVYPTDAGYLIFGHSDSEELHRLSKEVLGLNRELGILTRELQVRNRELAELNRMKNQFLGMAAHDLRSPLSLILNYTEFLMEDLQDNLSDEHREFLQTIITSALDMKQVIADFLDVSIIESGHLMLNPGPISFETLMQELLRKTGLSAERRSIRITWKTEGEMPTLYVDVGKIGQVLANLVHNAIEYSPDQGEIEILGQRTDTGIVFMVQDHGSGISKEKQDKLFSEFSGTSMKKKNGERSIGLGLIISRKIVEAHGGSMFVESTPDVGSKFGFILPDSVIWSENKDIQIQQPDSGKV</sequence>
<accession>Q2FST5</accession>
<dbReference type="InParanoid" id="Q2FST5"/>
<dbReference type="STRING" id="323259.Mhun_2640"/>
<dbReference type="Gene3D" id="1.10.287.130">
    <property type="match status" value="1"/>
</dbReference>
<dbReference type="GO" id="GO:0000155">
    <property type="term" value="F:phosphorelay sensor kinase activity"/>
    <property type="evidence" value="ECO:0007669"/>
    <property type="project" value="InterPro"/>
</dbReference>
<evidence type="ECO:0000256" key="6">
    <source>
        <dbReference type="ARBA" id="ARBA00023012"/>
    </source>
</evidence>
<gene>
    <name evidence="8" type="ordered locus">Mhun_2640</name>
</gene>
<dbReference type="PRINTS" id="PR00344">
    <property type="entry name" value="BCTRLSENSOR"/>
</dbReference>
<keyword evidence="9" id="KW-1185">Reference proteome</keyword>
<dbReference type="Pfam" id="PF02518">
    <property type="entry name" value="HATPase_c"/>
    <property type="match status" value="1"/>
</dbReference>
<dbReference type="CDD" id="cd00075">
    <property type="entry name" value="HATPase"/>
    <property type="match status" value="1"/>
</dbReference>
<dbReference type="InterPro" id="IPR003594">
    <property type="entry name" value="HATPase_dom"/>
</dbReference>
<dbReference type="GeneID" id="3924152"/>
<dbReference type="PROSITE" id="PS50109">
    <property type="entry name" value="HIS_KIN"/>
    <property type="match status" value="1"/>
</dbReference>
<dbReference type="EMBL" id="CP000254">
    <property type="protein sequence ID" value="ABD42337.1"/>
    <property type="molecule type" value="Genomic_DNA"/>
</dbReference>
<evidence type="ECO:0000259" key="7">
    <source>
        <dbReference type="PROSITE" id="PS50109"/>
    </source>
</evidence>
<dbReference type="KEGG" id="mhu:Mhun_2640"/>
<evidence type="ECO:0000256" key="4">
    <source>
        <dbReference type="ARBA" id="ARBA00022679"/>
    </source>
</evidence>
<dbReference type="RefSeq" id="WP_011449594.1">
    <property type="nucleotide sequence ID" value="NC_007796.1"/>
</dbReference>
<dbReference type="SUPFAM" id="SSF47384">
    <property type="entry name" value="Homodimeric domain of signal transducing histidine kinase"/>
    <property type="match status" value="1"/>
</dbReference>
<evidence type="ECO:0000256" key="3">
    <source>
        <dbReference type="ARBA" id="ARBA00022553"/>
    </source>
</evidence>
<dbReference type="PANTHER" id="PTHR43711:SF31">
    <property type="entry name" value="HISTIDINE KINASE"/>
    <property type="match status" value="1"/>
</dbReference>
<keyword evidence="6" id="KW-0902">Two-component regulatory system</keyword>
<dbReference type="SMART" id="SM00388">
    <property type="entry name" value="HisKA"/>
    <property type="match status" value="1"/>
</dbReference>
<dbReference type="InterPro" id="IPR003661">
    <property type="entry name" value="HisK_dim/P_dom"/>
</dbReference>
<organism evidence="8 9">
    <name type="scientific">Methanospirillum hungatei JF-1 (strain ATCC 27890 / DSM 864 / NBRC 100397 / JF-1)</name>
    <dbReference type="NCBI Taxonomy" id="323259"/>
    <lineage>
        <taxon>Archaea</taxon>
        <taxon>Methanobacteriati</taxon>
        <taxon>Methanobacteriota</taxon>
        <taxon>Stenosarchaea group</taxon>
        <taxon>Methanomicrobia</taxon>
        <taxon>Methanomicrobiales</taxon>
        <taxon>Methanospirillaceae</taxon>
        <taxon>Methanospirillum</taxon>
    </lineage>
</organism>
<proteinExistence type="predicted"/>
<dbReference type="eggNOG" id="arCOG04809">
    <property type="taxonomic scope" value="Archaea"/>
</dbReference>
<reference evidence="9" key="1">
    <citation type="journal article" date="2016" name="Stand. Genomic Sci.">
        <title>Complete genome sequence of Methanospirillum hungatei type strain JF1.</title>
        <authorList>
            <person name="Gunsalus R.P."/>
            <person name="Cook L.E."/>
            <person name="Crable B."/>
            <person name="Rohlin L."/>
            <person name="McDonald E."/>
            <person name="Mouttaki H."/>
            <person name="Sieber J.R."/>
            <person name="Poweleit N."/>
            <person name="Zhou H."/>
            <person name="Lapidus A.L."/>
            <person name="Daligault H.E."/>
            <person name="Land M."/>
            <person name="Gilna P."/>
            <person name="Ivanova N."/>
            <person name="Kyrpides N."/>
            <person name="Culley D.E."/>
            <person name="McInerney M.J."/>
        </authorList>
    </citation>
    <scope>NUCLEOTIDE SEQUENCE [LARGE SCALE GENOMIC DNA]</scope>
    <source>
        <strain evidence="9">ATCC 27890 / DSM 864 / NBRC 100397 / JF-1</strain>
    </source>
</reference>
<evidence type="ECO:0000256" key="5">
    <source>
        <dbReference type="ARBA" id="ARBA00022777"/>
    </source>
</evidence>
<keyword evidence="4 8" id="KW-0808">Transferase</keyword>
<evidence type="ECO:0000256" key="1">
    <source>
        <dbReference type="ARBA" id="ARBA00000085"/>
    </source>
</evidence>
<dbReference type="InterPro" id="IPR036890">
    <property type="entry name" value="HATPase_C_sf"/>
</dbReference>
<dbReference type="EnsemblBacteria" id="ABD42337">
    <property type="protein sequence ID" value="ABD42337"/>
    <property type="gene ID" value="Mhun_2640"/>
</dbReference>
<dbReference type="SMART" id="SM00387">
    <property type="entry name" value="HATPase_c"/>
    <property type="match status" value="1"/>
</dbReference>
<keyword evidence="3" id="KW-0597">Phosphoprotein</keyword>
<dbReference type="SUPFAM" id="SSF55874">
    <property type="entry name" value="ATPase domain of HSP90 chaperone/DNA topoisomerase II/histidine kinase"/>
    <property type="match status" value="1"/>
</dbReference>
<dbReference type="HOGENOM" id="CLU_000445_89_2_2"/>
<protein>
    <recommendedName>
        <fullName evidence="2">histidine kinase</fullName>
        <ecNumber evidence="2">2.7.13.3</ecNumber>
    </recommendedName>
</protein>
<evidence type="ECO:0000256" key="2">
    <source>
        <dbReference type="ARBA" id="ARBA00012438"/>
    </source>
</evidence>
<dbReference type="InterPro" id="IPR050736">
    <property type="entry name" value="Sensor_HK_Regulatory"/>
</dbReference>
<comment type="catalytic activity">
    <reaction evidence="1">
        <text>ATP + protein L-histidine = ADP + protein N-phospho-L-histidine.</text>
        <dbReference type="EC" id="2.7.13.3"/>
    </reaction>
</comment>
<feature type="domain" description="Histidine kinase" evidence="7">
    <location>
        <begin position="160"/>
        <end position="379"/>
    </location>
</feature>